<dbReference type="SUPFAM" id="SSF53474">
    <property type="entry name" value="alpha/beta-Hydrolases"/>
    <property type="match status" value="1"/>
</dbReference>
<keyword evidence="3" id="KW-1185">Reference proteome</keyword>
<dbReference type="AlphaFoldDB" id="A0A317MRK0"/>
<dbReference type="RefSeq" id="WP_110020178.1">
    <property type="nucleotide sequence ID" value="NZ_QGTJ01000013.1"/>
</dbReference>
<dbReference type="PANTHER" id="PTHR42972">
    <property type="entry name" value="TOL-PAL SYSTEM PROTEIN TOLB"/>
    <property type="match status" value="1"/>
</dbReference>
<protein>
    <submittedName>
        <fullName evidence="2">Esterase/PHB depolymerase</fullName>
    </submittedName>
</protein>
<proteinExistence type="predicted"/>
<dbReference type="Proteomes" id="UP000246569">
    <property type="component" value="Unassembled WGS sequence"/>
</dbReference>
<dbReference type="Gene3D" id="3.40.50.1820">
    <property type="entry name" value="alpha/beta hydrolase"/>
    <property type="match status" value="2"/>
</dbReference>
<keyword evidence="1" id="KW-0732">Signal</keyword>
<reference evidence="2 3" key="1">
    <citation type="submission" date="2018-05" db="EMBL/GenBank/DDBJ databases">
        <title>Genomic Encyclopedia of Type Strains, Phase IV (KMG-IV): sequencing the most valuable type-strain genomes for metagenomic binning, comparative biology and taxonomic classification.</title>
        <authorList>
            <person name="Goeker M."/>
        </authorList>
    </citation>
    <scope>NUCLEOTIDE SEQUENCE [LARGE SCALE GENOMIC DNA]</scope>
    <source>
        <strain evidence="2 3">DSM 23606</strain>
    </source>
</reference>
<evidence type="ECO:0000256" key="1">
    <source>
        <dbReference type="SAM" id="SignalP"/>
    </source>
</evidence>
<accession>A0A317MRK0</accession>
<dbReference type="PANTHER" id="PTHR42972:SF8">
    <property type="entry name" value="POLYHYDROXYBUTYRATE DEPOLYMERASE"/>
    <property type="match status" value="1"/>
</dbReference>
<sequence>MSSLRFTLSLALLVALSGSAAAADKLPSFHGDPTQTSVSGLSSGAFMAVQYQVAFSGSIKGAGIVAGGPYYCAAGNVANAAICMGQVPFVPPNPALMVDAAESAAALGQIDPLSDLKNDRIYVFSGTDDTVVRQQAVDATVAFFKLAGVPDANLLYVNDVPAGHAVITPSFGNACDANASPYISHCNVDGQGYDQAGAILTHIYGPLNPPATQPSGQIIAFNQRAFAPATSAMADTAYVYVPKACADGQPCRVHVAIHGCAQSAAVVGDKFYTDTGYNQWADTNNLLVLYPQVDKSLIPFNPQGCWDWFGYTGLNYAVKSAVQMQAIKSMVDTLLAAP</sequence>
<dbReference type="EMBL" id="QGTJ01000013">
    <property type="protein sequence ID" value="PWV58918.1"/>
    <property type="molecule type" value="Genomic_DNA"/>
</dbReference>
<organism evidence="2 3">
    <name type="scientific">Plasticicumulans acidivorans</name>
    <dbReference type="NCBI Taxonomy" id="886464"/>
    <lineage>
        <taxon>Bacteria</taxon>
        <taxon>Pseudomonadati</taxon>
        <taxon>Pseudomonadota</taxon>
        <taxon>Gammaproteobacteria</taxon>
        <taxon>Candidatus Competibacteraceae</taxon>
        <taxon>Plasticicumulans</taxon>
    </lineage>
</organism>
<dbReference type="InterPro" id="IPR029058">
    <property type="entry name" value="AB_hydrolase_fold"/>
</dbReference>
<evidence type="ECO:0000313" key="3">
    <source>
        <dbReference type="Proteomes" id="UP000246569"/>
    </source>
</evidence>
<dbReference type="OrthoDB" id="505233at2"/>
<feature type="chain" id="PRO_5016242770" evidence="1">
    <location>
        <begin position="23"/>
        <end position="338"/>
    </location>
</feature>
<gene>
    <name evidence="2" type="ORF">C7443_11399</name>
</gene>
<evidence type="ECO:0000313" key="2">
    <source>
        <dbReference type="EMBL" id="PWV58918.1"/>
    </source>
</evidence>
<name>A0A317MRK0_9GAMM</name>
<feature type="signal peptide" evidence="1">
    <location>
        <begin position="1"/>
        <end position="22"/>
    </location>
</feature>
<comment type="caution">
    <text evidence="2">The sequence shown here is derived from an EMBL/GenBank/DDBJ whole genome shotgun (WGS) entry which is preliminary data.</text>
</comment>